<keyword evidence="2" id="KW-0812">Transmembrane</keyword>
<evidence type="ECO:0000313" key="4">
    <source>
        <dbReference type="Proteomes" id="UP000824280"/>
    </source>
</evidence>
<feature type="compositionally biased region" description="Low complexity" evidence="1">
    <location>
        <begin position="159"/>
        <end position="170"/>
    </location>
</feature>
<evidence type="ECO:0000313" key="3">
    <source>
        <dbReference type="EMBL" id="QZD86907.1"/>
    </source>
</evidence>
<keyword evidence="2" id="KW-0472">Membrane</keyword>
<proteinExistence type="predicted"/>
<feature type="region of interest" description="Disordered" evidence="1">
    <location>
        <begin position="159"/>
        <end position="187"/>
    </location>
</feature>
<reference evidence="3 4" key="1">
    <citation type="submission" date="2021-08" db="EMBL/GenBank/DDBJ databases">
        <title>Comparative Genomics Analysis of the Genus Qipengyuania Reveals Extensive Genetic Diversity and Metabolic Versatility, Including the Description of Fifteen Novel Species.</title>
        <authorList>
            <person name="Liu Y."/>
        </authorList>
    </citation>
    <scope>NUCLEOTIDE SEQUENCE [LARGE SCALE GENOMIC DNA]</scope>
    <source>
        <strain evidence="3 4">1XM2-8</strain>
    </source>
</reference>
<feature type="compositionally biased region" description="Acidic residues" evidence="1">
    <location>
        <begin position="95"/>
        <end position="114"/>
    </location>
</feature>
<feature type="region of interest" description="Disordered" evidence="1">
    <location>
        <begin position="95"/>
        <end position="119"/>
    </location>
</feature>
<evidence type="ECO:0000256" key="1">
    <source>
        <dbReference type="SAM" id="MobiDB-lite"/>
    </source>
</evidence>
<organism evidence="3 4">
    <name type="scientific">Qipengyuania psychrotolerans</name>
    <dbReference type="NCBI Taxonomy" id="2867238"/>
    <lineage>
        <taxon>Bacteria</taxon>
        <taxon>Pseudomonadati</taxon>
        <taxon>Pseudomonadota</taxon>
        <taxon>Alphaproteobacteria</taxon>
        <taxon>Sphingomonadales</taxon>
        <taxon>Erythrobacteraceae</taxon>
        <taxon>Qipengyuania</taxon>
    </lineage>
</organism>
<feature type="transmembrane region" description="Helical" evidence="2">
    <location>
        <begin position="65"/>
        <end position="87"/>
    </location>
</feature>
<name>A0ABX8ZD47_9SPHN</name>
<dbReference type="RefSeq" id="WP_221422448.1">
    <property type="nucleotide sequence ID" value="NZ_CP081297.1"/>
</dbReference>
<gene>
    <name evidence="3" type="ORF">K3166_12050</name>
</gene>
<evidence type="ECO:0008006" key="5">
    <source>
        <dbReference type="Google" id="ProtNLM"/>
    </source>
</evidence>
<dbReference type="EMBL" id="CP081297">
    <property type="protein sequence ID" value="QZD86907.1"/>
    <property type="molecule type" value="Genomic_DNA"/>
</dbReference>
<feature type="transmembrane region" description="Helical" evidence="2">
    <location>
        <begin position="20"/>
        <end position="38"/>
    </location>
</feature>
<dbReference type="Proteomes" id="UP000824280">
    <property type="component" value="Chromosome"/>
</dbReference>
<accession>A0ABX8ZD47</accession>
<protein>
    <recommendedName>
        <fullName evidence="5">DUF1049 domain-containing protein</fullName>
    </recommendedName>
</protein>
<feature type="compositionally biased region" description="Basic and acidic residues" evidence="1">
    <location>
        <begin position="254"/>
        <end position="265"/>
    </location>
</feature>
<feature type="compositionally biased region" description="Basic and acidic residues" evidence="1">
    <location>
        <begin position="229"/>
        <end position="239"/>
    </location>
</feature>
<evidence type="ECO:0000256" key="2">
    <source>
        <dbReference type="SAM" id="Phobius"/>
    </source>
</evidence>
<keyword evidence="2" id="KW-1133">Transmembrane helix</keyword>
<feature type="region of interest" description="Disordered" evidence="1">
    <location>
        <begin position="199"/>
        <end position="265"/>
    </location>
</feature>
<sequence length="265" mass="28599">MSSDNDHGLTSRAWFRPAVGLWFGMLIGAGTLGVLYVTPPATRDGLFQQAGLSGLHRFFEPPVGMAGFAAVAIVAGLLGLLFGLVVARRLARSSDEEEWDEWEEPELIEEDAEPEDHGRKRMFSARDDIGEEGIAITETAVEIDEAEDVDAAEEPEVITAPAPKPFVEAPAEPPEVVPDTAPRHESLADLSLDQLTRRLGAALQASKSGPKAPQAPLQEDDPDHVISFLRREASRRDGEDVPQGDDPQAALRSALDKLGRVGKPD</sequence>
<keyword evidence="4" id="KW-1185">Reference proteome</keyword>